<keyword evidence="1" id="KW-1133">Transmembrane helix</keyword>
<name>A0A0G2AVK4_9BACT</name>
<comment type="caution">
    <text evidence="2">The sequence shown here is derived from an EMBL/GenBank/DDBJ whole genome shotgun (WGS) entry which is preliminary data.</text>
</comment>
<sequence>MKLRDLLMVLCAVSLLLSALWVFLLFRIDPVFATRSEFLLFYLTFLLALTALFTSGLILVRHHRREEDGMPLVRLVQWSFRQGCLFALLVTISLFLLSRELLSWWTSALLITLFGLVELFFQTKKRS</sequence>
<proteinExistence type="predicted"/>
<reference evidence="2 3" key="1">
    <citation type="journal article" date="2015" name="Nature">
        <title>rRNA introns, odd ribosomes, and small enigmatic genomes across a large radiation of phyla.</title>
        <authorList>
            <person name="Brown C.T."/>
            <person name="Hug L.A."/>
            <person name="Thomas B.C."/>
            <person name="Sharon I."/>
            <person name="Castelle C.J."/>
            <person name="Singh A."/>
            <person name="Wilkins M.J."/>
            <person name="Williams K.H."/>
            <person name="Banfield J.F."/>
        </authorList>
    </citation>
    <scope>NUCLEOTIDE SEQUENCE [LARGE SCALE GENOMIC DNA]</scope>
</reference>
<accession>A0A0G2AVK4</accession>
<protein>
    <submittedName>
        <fullName evidence="2">Uncharacterized protein</fullName>
    </submittedName>
</protein>
<feature type="transmembrane region" description="Helical" evidence="1">
    <location>
        <begin position="102"/>
        <end position="121"/>
    </location>
</feature>
<organism evidence="2 3">
    <name type="scientific">Candidatus Kaiserbacteria bacterium GW2011_GWA2_58_9</name>
    <dbReference type="NCBI Taxonomy" id="1618672"/>
    <lineage>
        <taxon>Bacteria</taxon>
        <taxon>Candidatus Kaiseribacteriota</taxon>
    </lineage>
</organism>
<evidence type="ECO:0000313" key="2">
    <source>
        <dbReference type="EMBL" id="KKW45532.1"/>
    </source>
</evidence>
<evidence type="ECO:0000313" key="3">
    <source>
        <dbReference type="Proteomes" id="UP000034789"/>
    </source>
</evidence>
<dbReference type="AlphaFoldDB" id="A0A0G2AVK4"/>
<feature type="transmembrane region" description="Helical" evidence="1">
    <location>
        <begin position="7"/>
        <end position="26"/>
    </location>
</feature>
<keyword evidence="1" id="KW-0472">Membrane</keyword>
<feature type="transmembrane region" description="Helical" evidence="1">
    <location>
        <begin position="72"/>
        <end position="96"/>
    </location>
</feature>
<feature type="transmembrane region" description="Helical" evidence="1">
    <location>
        <begin position="38"/>
        <end position="60"/>
    </location>
</feature>
<evidence type="ECO:0000256" key="1">
    <source>
        <dbReference type="SAM" id="Phobius"/>
    </source>
</evidence>
<dbReference type="EMBL" id="LCSD01000044">
    <property type="protein sequence ID" value="KKW45532.1"/>
    <property type="molecule type" value="Genomic_DNA"/>
</dbReference>
<dbReference type="Proteomes" id="UP000034789">
    <property type="component" value="Unassembled WGS sequence"/>
</dbReference>
<gene>
    <name evidence="2" type="ORF">UY98_C0044G0010</name>
</gene>
<keyword evidence="1" id="KW-0812">Transmembrane</keyword>